<keyword evidence="2" id="KW-1133">Transmembrane helix</keyword>
<dbReference type="PANTHER" id="PTHR34009">
    <property type="entry name" value="PROTEIN STAR"/>
    <property type="match status" value="1"/>
</dbReference>
<dbReference type="GO" id="GO:0006888">
    <property type="term" value="P:endoplasmic reticulum to Golgi vesicle-mediated transport"/>
    <property type="evidence" value="ECO:0007669"/>
    <property type="project" value="TreeGrafter"/>
</dbReference>
<keyword evidence="2" id="KW-0812">Transmembrane</keyword>
<sequence length="310" mass="34727">MNKNDSSASFSFRRNFFRSLLRHLFVKPFLFTIAAISVLVLMLFVMDQQLELNQLPAIINIRSRQNILETSELTQQIRAKLMDNRNGSSGSLKLSKPVTGPENADRSQVGQPKILQQYFKNKTGGTFVEAGAFDGEEMSNTLYLETMFNWTGLLVEANPSQHSRLVAKNRRVAALQGCISPSGQPSELQDAKKLMRPGQSLNFMPLPSSNDPSVIFCYPLLNILASADLLEVDVLFLDVDGAEPEILETLPFEDTNIKALVVECWHNGSLVPTNCTATTERIKATLKPWGYELREIINNQDLLFMKKDAN</sequence>
<dbReference type="GO" id="GO:0005794">
    <property type="term" value="C:Golgi apparatus"/>
    <property type="evidence" value="ECO:0007669"/>
    <property type="project" value="TreeGrafter"/>
</dbReference>
<protein>
    <recommendedName>
        <fullName evidence="5">Methyltransferase FkbM domain-containing protein</fullName>
    </recommendedName>
</protein>
<dbReference type="Gene3D" id="3.40.50.150">
    <property type="entry name" value="Vaccinia Virus protein VP39"/>
    <property type="match status" value="1"/>
</dbReference>
<evidence type="ECO:0000313" key="4">
    <source>
        <dbReference type="Proteomes" id="UP000678499"/>
    </source>
</evidence>
<keyword evidence="2" id="KW-0472">Membrane</keyword>
<dbReference type="GO" id="GO:0031902">
    <property type="term" value="C:late endosome membrane"/>
    <property type="evidence" value="ECO:0007669"/>
    <property type="project" value="TreeGrafter"/>
</dbReference>
<dbReference type="InterPro" id="IPR053202">
    <property type="entry name" value="EGF_Rcpt_Signaling_Reg"/>
</dbReference>
<feature type="transmembrane region" description="Helical" evidence="2">
    <location>
        <begin position="20"/>
        <end position="46"/>
    </location>
</feature>
<evidence type="ECO:0008006" key="5">
    <source>
        <dbReference type="Google" id="ProtNLM"/>
    </source>
</evidence>
<dbReference type="SUPFAM" id="SSF53335">
    <property type="entry name" value="S-adenosyl-L-methionine-dependent methyltransferases"/>
    <property type="match status" value="1"/>
</dbReference>
<dbReference type="Proteomes" id="UP000678499">
    <property type="component" value="Unassembled WGS sequence"/>
</dbReference>
<evidence type="ECO:0000313" key="3">
    <source>
        <dbReference type="EMBL" id="CAD7282113.1"/>
    </source>
</evidence>
<dbReference type="EMBL" id="CAJPEX010003492">
    <property type="protein sequence ID" value="CAG0922265.1"/>
    <property type="molecule type" value="Genomic_DNA"/>
</dbReference>
<evidence type="ECO:0000256" key="2">
    <source>
        <dbReference type="SAM" id="Phobius"/>
    </source>
</evidence>
<dbReference type="GO" id="GO:0005886">
    <property type="term" value="C:plasma membrane"/>
    <property type="evidence" value="ECO:0007669"/>
    <property type="project" value="TreeGrafter"/>
</dbReference>
<feature type="region of interest" description="Disordered" evidence="1">
    <location>
        <begin position="84"/>
        <end position="107"/>
    </location>
</feature>
<accession>A0A7R9GIX2</accession>
<proteinExistence type="predicted"/>
<dbReference type="InterPro" id="IPR029063">
    <property type="entry name" value="SAM-dependent_MTases_sf"/>
</dbReference>
<gene>
    <name evidence="3" type="ORF">NMOB1V02_LOCUS9745</name>
</gene>
<name>A0A7R9GIX2_9CRUS</name>
<dbReference type="AlphaFoldDB" id="A0A7R9GIX2"/>
<evidence type="ECO:0000256" key="1">
    <source>
        <dbReference type="SAM" id="MobiDB-lite"/>
    </source>
</evidence>
<dbReference type="PANTHER" id="PTHR34009:SF2">
    <property type="entry name" value="PROTEIN STAR"/>
    <property type="match status" value="1"/>
</dbReference>
<dbReference type="EMBL" id="OA885529">
    <property type="protein sequence ID" value="CAD7282113.1"/>
    <property type="molecule type" value="Genomic_DNA"/>
</dbReference>
<dbReference type="GO" id="GO:0005789">
    <property type="term" value="C:endoplasmic reticulum membrane"/>
    <property type="evidence" value="ECO:0007669"/>
    <property type="project" value="TreeGrafter"/>
</dbReference>
<dbReference type="GO" id="GO:0016197">
    <property type="term" value="P:endosomal transport"/>
    <property type="evidence" value="ECO:0007669"/>
    <property type="project" value="TreeGrafter"/>
</dbReference>
<keyword evidence="4" id="KW-1185">Reference proteome</keyword>
<dbReference type="OrthoDB" id="6378253at2759"/>
<organism evidence="3">
    <name type="scientific">Notodromas monacha</name>
    <dbReference type="NCBI Taxonomy" id="399045"/>
    <lineage>
        <taxon>Eukaryota</taxon>
        <taxon>Metazoa</taxon>
        <taxon>Ecdysozoa</taxon>
        <taxon>Arthropoda</taxon>
        <taxon>Crustacea</taxon>
        <taxon>Oligostraca</taxon>
        <taxon>Ostracoda</taxon>
        <taxon>Podocopa</taxon>
        <taxon>Podocopida</taxon>
        <taxon>Cypridocopina</taxon>
        <taxon>Cypridoidea</taxon>
        <taxon>Cyprididae</taxon>
        <taxon>Notodromas</taxon>
    </lineage>
</organism>
<reference evidence="3" key="1">
    <citation type="submission" date="2020-11" db="EMBL/GenBank/DDBJ databases">
        <authorList>
            <person name="Tran Van P."/>
        </authorList>
    </citation>
    <scope>NUCLEOTIDE SEQUENCE</scope>
</reference>